<dbReference type="Pfam" id="PF00111">
    <property type="entry name" value="Fer2"/>
    <property type="match status" value="1"/>
</dbReference>
<dbReference type="PROSITE" id="PS51384">
    <property type="entry name" value="FAD_FR"/>
    <property type="match status" value="1"/>
</dbReference>
<dbReference type="PANTHER" id="PTHR47354">
    <property type="entry name" value="NADH OXIDOREDUCTASE HCR"/>
    <property type="match status" value="1"/>
</dbReference>
<feature type="domain" description="2Fe-2S ferredoxin-type" evidence="2">
    <location>
        <begin position="235"/>
        <end position="325"/>
    </location>
</feature>
<dbReference type="InterPro" id="IPR039261">
    <property type="entry name" value="FNR_nucleotide-bd"/>
</dbReference>
<dbReference type="GO" id="GO:0016491">
    <property type="term" value="F:oxidoreductase activity"/>
    <property type="evidence" value="ECO:0007669"/>
    <property type="project" value="InterPro"/>
</dbReference>
<dbReference type="CDD" id="cd00207">
    <property type="entry name" value="fer2"/>
    <property type="match status" value="1"/>
</dbReference>
<dbReference type="GO" id="GO:0051537">
    <property type="term" value="F:2 iron, 2 sulfur cluster binding"/>
    <property type="evidence" value="ECO:0007669"/>
    <property type="project" value="InterPro"/>
</dbReference>
<dbReference type="EMBL" id="JAUTAN010000001">
    <property type="protein sequence ID" value="MDQ1105631.1"/>
    <property type="molecule type" value="Genomic_DNA"/>
</dbReference>
<sequence length="325" mass="35548">MSATSQKRWTWAVVDSVRDAATGVREIALRYATAVPGADPGSHIDVRTAGNDIAGVRSYSIVRVADRRHVLVLGVNRADRSRGGSARMHSLRAGDRLATTQPLNNFDFATGGRPVRFLAGGIGITALYGMAARARSVGDDYTLTYVGRERDRMAFLADLEILHRDRMHVHCDDRSGRFDVAGWVRSVPRGAVAYLCGPLRLMDAVREAWRSDGRHSRDLRLETFGASGRFANQAFTVRVPAHGVDLEVPAERSILEALEDAGLDMMFDCRKGECGLCQVKVLGHRGEVDHRDVFLDAAQHDAARLLCTCVTRLSGPGAEVTLELP</sequence>
<dbReference type="InterPro" id="IPR001041">
    <property type="entry name" value="2Fe-2S_ferredoxin-type"/>
</dbReference>
<dbReference type="InterPro" id="IPR036010">
    <property type="entry name" value="2Fe-2S_ferredoxin-like_sf"/>
</dbReference>
<evidence type="ECO:0000313" key="4">
    <source>
        <dbReference type="EMBL" id="MDQ1105631.1"/>
    </source>
</evidence>
<gene>
    <name evidence="4" type="ORF">QE405_002915</name>
</gene>
<dbReference type="Gene3D" id="2.40.30.10">
    <property type="entry name" value="Translation factors"/>
    <property type="match status" value="1"/>
</dbReference>
<comment type="caution">
    <text evidence="4">The sequence shown here is derived from an EMBL/GenBank/DDBJ whole genome shotgun (WGS) entry which is preliminary data.</text>
</comment>
<dbReference type="PROSITE" id="PS51085">
    <property type="entry name" value="2FE2S_FER_2"/>
    <property type="match status" value="1"/>
</dbReference>
<evidence type="ECO:0000259" key="3">
    <source>
        <dbReference type="PROSITE" id="PS51384"/>
    </source>
</evidence>
<dbReference type="Proteomes" id="UP001239215">
    <property type="component" value="Unassembled WGS sequence"/>
</dbReference>
<dbReference type="PANTHER" id="PTHR47354:SF2">
    <property type="entry name" value="BLR2392 PROTEIN"/>
    <property type="match status" value="1"/>
</dbReference>
<evidence type="ECO:0000259" key="2">
    <source>
        <dbReference type="PROSITE" id="PS51085"/>
    </source>
</evidence>
<proteinExistence type="predicted"/>
<dbReference type="CDD" id="cd06185">
    <property type="entry name" value="PDR_like"/>
    <property type="match status" value="1"/>
</dbReference>
<dbReference type="RefSeq" id="WP_307202049.1">
    <property type="nucleotide sequence ID" value="NZ_JAUTAN010000001.1"/>
</dbReference>
<dbReference type="SUPFAM" id="SSF54292">
    <property type="entry name" value="2Fe-2S ferredoxin-like"/>
    <property type="match status" value="1"/>
</dbReference>
<dbReference type="AlphaFoldDB" id="A0AAJ1U0A4"/>
<dbReference type="InterPro" id="IPR017927">
    <property type="entry name" value="FAD-bd_FR_type"/>
</dbReference>
<name>A0AAJ1U0A4_9ACTN</name>
<feature type="domain" description="FAD-binding FR-type" evidence="3">
    <location>
        <begin position="7"/>
        <end position="109"/>
    </location>
</feature>
<comment type="cofactor">
    <cofactor evidence="1">
        <name>FAD</name>
        <dbReference type="ChEBI" id="CHEBI:57692"/>
    </cofactor>
</comment>
<dbReference type="Gene3D" id="3.10.20.30">
    <property type="match status" value="1"/>
</dbReference>
<evidence type="ECO:0000313" key="5">
    <source>
        <dbReference type="Proteomes" id="UP001239215"/>
    </source>
</evidence>
<dbReference type="InterPro" id="IPR017938">
    <property type="entry name" value="Riboflavin_synthase-like_b-brl"/>
</dbReference>
<dbReference type="Gene3D" id="3.40.50.80">
    <property type="entry name" value="Nucleotide-binding domain of ferredoxin-NADP reductase (FNR) module"/>
    <property type="match status" value="1"/>
</dbReference>
<accession>A0AAJ1U0A4</accession>
<dbReference type="PROSITE" id="PS00197">
    <property type="entry name" value="2FE2S_FER_1"/>
    <property type="match status" value="1"/>
</dbReference>
<dbReference type="InterPro" id="IPR012675">
    <property type="entry name" value="Beta-grasp_dom_sf"/>
</dbReference>
<dbReference type="SUPFAM" id="SSF52343">
    <property type="entry name" value="Ferredoxin reductase-like, C-terminal NADP-linked domain"/>
    <property type="match status" value="1"/>
</dbReference>
<protein>
    <submittedName>
        <fullName evidence="4">Ferredoxin-NADP reductase</fullName>
    </submittedName>
</protein>
<dbReference type="InterPro" id="IPR050415">
    <property type="entry name" value="MRET"/>
</dbReference>
<organism evidence="4 5">
    <name type="scientific">Nocardioides zeae</name>
    <dbReference type="NCBI Taxonomy" id="1457234"/>
    <lineage>
        <taxon>Bacteria</taxon>
        <taxon>Bacillati</taxon>
        <taxon>Actinomycetota</taxon>
        <taxon>Actinomycetes</taxon>
        <taxon>Propionibacteriales</taxon>
        <taxon>Nocardioidaceae</taxon>
        <taxon>Nocardioides</taxon>
    </lineage>
</organism>
<dbReference type="InterPro" id="IPR006058">
    <property type="entry name" value="2Fe2S_fd_BS"/>
</dbReference>
<dbReference type="PRINTS" id="PR00409">
    <property type="entry name" value="PHDIOXRDTASE"/>
</dbReference>
<evidence type="ECO:0000256" key="1">
    <source>
        <dbReference type="ARBA" id="ARBA00001974"/>
    </source>
</evidence>
<reference evidence="4" key="1">
    <citation type="submission" date="2023-07" db="EMBL/GenBank/DDBJ databases">
        <title>Functional and genomic diversity of the sorghum phyllosphere microbiome.</title>
        <authorList>
            <person name="Shade A."/>
        </authorList>
    </citation>
    <scope>NUCLEOTIDE SEQUENCE</scope>
    <source>
        <strain evidence="4">SORGH_AS_1067</strain>
    </source>
</reference>
<dbReference type="SUPFAM" id="SSF63380">
    <property type="entry name" value="Riboflavin synthase domain-like"/>
    <property type="match status" value="1"/>
</dbReference>